<feature type="compositionally biased region" description="Acidic residues" evidence="6">
    <location>
        <begin position="424"/>
        <end position="459"/>
    </location>
</feature>
<proteinExistence type="predicted"/>
<keyword evidence="4" id="KW-0206">Cytoskeleton</keyword>
<evidence type="ECO:0000256" key="4">
    <source>
        <dbReference type="ARBA" id="ARBA00023212"/>
    </source>
</evidence>
<protein>
    <recommendedName>
        <fullName evidence="8">Radial spokehead-like protein</fullName>
    </recommendedName>
</protein>
<sequence length="577" mass="65739">MDAPAAADTSLQALAYLQKTDPNGVSLYDHLVELVYDALESNPQNVANNAKLLPDISNKHKKTAFRPHTKRVDKVFQQSVEPSERVSTRATEVRALFNRPPPRVTTTVENPTPNVTITTTTVKPKKTPMYRSVAQEARYYQLVGAGLCQQEALLIDLAITKLASEKNLQDVRFFGKIFGTRGDYIIVESLRWYPDKDHKNYVEQNVMPDPPRKKLPVDVQPEPMGKGVNRYSYWVCSYPNAPWTHLPDVTPQQLNAARQIKKYFTGDLNASINSYPKFPGKEINYLRAQIARIGAATQISPNGALVKHEFEEDEEEEEEEEGAPKKLREEKTRPLTDPAEEPPELEEGIKSLTNPENWVHHYQYIYLTGRATKVPEKEVDEDAEEPEEEEEEEPKKEEEEKELLEPIGKDKLYDKIIIPKPEEPTEEGEEPEEKEEEEPKEEEEEKDELEEEEEGEEEDPFKKRISPWVLKLKNALYKNHGVVMVKSLRWPGAIAYAAESGKAWGNTYMGNGLKATSRQFAPTPAPEIQKEADDIREQDDPSAMKEKLLLRGEEIPDKDSEDEADEGDEGEGEEDED</sequence>
<evidence type="ECO:0000313" key="7">
    <source>
        <dbReference type="EMBL" id="CAD9015232.1"/>
    </source>
</evidence>
<dbReference type="GO" id="GO:0001534">
    <property type="term" value="C:radial spoke"/>
    <property type="evidence" value="ECO:0007669"/>
    <property type="project" value="InterPro"/>
</dbReference>
<feature type="compositionally biased region" description="Acidic residues" evidence="6">
    <location>
        <begin position="559"/>
        <end position="577"/>
    </location>
</feature>
<gene>
    <name evidence="7" type="ORF">EGYM00392_LOCUS26338</name>
</gene>
<dbReference type="PANTHER" id="PTHR13159:SF0">
    <property type="entry name" value="RADIAL SPOKE HEAD 6 HOMOLOG A"/>
    <property type="match status" value="1"/>
</dbReference>
<feature type="region of interest" description="Disordered" evidence="6">
    <location>
        <begin position="376"/>
        <end position="464"/>
    </location>
</feature>
<organism evidence="7">
    <name type="scientific">Eutreptiella gymnastica</name>
    <dbReference type="NCBI Taxonomy" id="73025"/>
    <lineage>
        <taxon>Eukaryota</taxon>
        <taxon>Discoba</taxon>
        <taxon>Euglenozoa</taxon>
        <taxon>Euglenida</taxon>
        <taxon>Spirocuta</taxon>
        <taxon>Euglenophyceae</taxon>
        <taxon>Eutreptiales</taxon>
        <taxon>Eutreptiaceae</taxon>
        <taxon>Eutreptiella</taxon>
    </lineage>
</organism>
<feature type="compositionally biased region" description="Acidic residues" evidence="6">
    <location>
        <begin position="378"/>
        <end position="392"/>
    </location>
</feature>
<dbReference type="PANTHER" id="PTHR13159">
    <property type="entry name" value="RADIAL SPOKEHEAD-RELATED"/>
    <property type="match status" value="1"/>
</dbReference>
<dbReference type="Pfam" id="PF04712">
    <property type="entry name" value="Radial_spoke"/>
    <property type="match status" value="2"/>
</dbReference>
<evidence type="ECO:0008006" key="8">
    <source>
        <dbReference type="Google" id="ProtNLM"/>
    </source>
</evidence>
<evidence type="ECO:0000256" key="6">
    <source>
        <dbReference type="SAM" id="MobiDB-lite"/>
    </source>
</evidence>
<keyword evidence="3" id="KW-0969">Cilium</keyword>
<name>A0A7S1IK45_9EUGL</name>
<feature type="compositionally biased region" description="Acidic residues" evidence="6">
    <location>
        <begin position="311"/>
        <end position="321"/>
    </location>
</feature>
<dbReference type="InterPro" id="IPR006802">
    <property type="entry name" value="Radial_spoke"/>
</dbReference>
<feature type="compositionally biased region" description="Basic and acidic residues" evidence="6">
    <location>
        <begin position="322"/>
        <end position="334"/>
    </location>
</feature>
<evidence type="ECO:0000256" key="2">
    <source>
        <dbReference type="ARBA" id="ARBA00022490"/>
    </source>
</evidence>
<keyword evidence="5" id="KW-0966">Cell projection</keyword>
<feature type="compositionally biased region" description="Basic and acidic residues" evidence="6">
    <location>
        <begin position="393"/>
        <end position="414"/>
    </location>
</feature>
<evidence type="ECO:0000256" key="5">
    <source>
        <dbReference type="ARBA" id="ARBA00023273"/>
    </source>
</evidence>
<dbReference type="AlphaFoldDB" id="A0A7S1IK45"/>
<keyword evidence="2" id="KW-0963">Cytoplasm</keyword>
<dbReference type="GO" id="GO:0035082">
    <property type="term" value="P:axoneme assembly"/>
    <property type="evidence" value="ECO:0007669"/>
    <property type="project" value="TreeGrafter"/>
</dbReference>
<feature type="compositionally biased region" description="Basic and acidic residues" evidence="6">
    <location>
        <begin position="528"/>
        <end position="558"/>
    </location>
</feature>
<evidence type="ECO:0000256" key="1">
    <source>
        <dbReference type="ARBA" id="ARBA00004430"/>
    </source>
</evidence>
<dbReference type="EMBL" id="HBGA01070346">
    <property type="protein sequence ID" value="CAD9015232.1"/>
    <property type="molecule type" value="Transcribed_RNA"/>
</dbReference>
<dbReference type="GO" id="GO:0060294">
    <property type="term" value="P:cilium movement involved in cell motility"/>
    <property type="evidence" value="ECO:0007669"/>
    <property type="project" value="InterPro"/>
</dbReference>
<comment type="subcellular location">
    <subcellularLocation>
        <location evidence="1">Cytoplasm</location>
        <location evidence="1">Cytoskeleton</location>
        <location evidence="1">Cilium axoneme</location>
    </subcellularLocation>
</comment>
<accession>A0A7S1IK45</accession>
<reference evidence="7" key="1">
    <citation type="submission" date="2021-01" db="EMBL/GenBank/DDBJ databases">
        <authorList>
            <person name="Corre E."/>
            <person name="Pelletier E."/>
            <person name="Niang G."/>
            <person name="Scheremetjew M."/>
            <person name="Finn R."/>
            <person name="Kale V."/>
            <person name="Holt S."/>
            <person name="Cochrane G."/>
            <person name="Meng A."/>
            <person name="Brown T."/>
            <person name="Cohen L."/>
        </authorList>
    </citation>
    <scope>NUCLEOTIDE SEQUENCE</scope>
    <source>
        <strain evidence="7">NIES-381</strain>
    </source>
</reference>
<feature type="region of interest" description="Disordered" evidence="6">
    <location>
        <begin position="308"/>
        <end position="352"/>
    </location>
</feature>
<feature type="region of interest" description="Disordered" evidence="6">
    <location>
        <begin position="516"/>
        <end position="577"/>
    </location>
</feature>
<evidence type="ECO:0000256" key="3">
    <source>
        <dbReference type="ARBA" id="ARBA00023069"/>
    </source>
</evidence>